<dbReference type="EMBL" id="KQ981671">
    <property type="protein sequence ID" value="KYN38433.1"/>
    <property type="molecule type" value="Genomic_DNA"/>
</dbReference>
<dbReference type="InterPro" id="IPR005312">
    <property type="entry name" value="DUF1759"/>
</dbReference>
<dbReference type="Pfam" id="PF03564">
    <property type="entry name" value="DUF1759"/>
    <property type="match status" value="1"/>
</dbReference>
<feature type="non-terminal residue" evidence="1">
    <location>
        <position position="1"/>
    </location>
</feature>
<sequence>FHDTFQSIVRDSPSIANVERFHYLKSCLEEPAEKLIRPLAVIGDSYPRAWQLPTVQTLR</sequence>
<reference evidence="1 2" key="1">
    <citation type="submission" date="2016-03" db="EMBL/GenBank/DDBJ databases">
        <title>Trachymyrmex septentrionalis WGS genome.</title>
        <authorList>
            <person name="Nygaard S."/>
            <person name="Hu H."/>
            <person name="Boomsma J."/>
            <person name="Zhang G."/>
        </authorList>
    </citation>
    <scope>NUCLEOTIDE SEQUENCE [LARGE SCALE GENOMIC DNA]</scope>
    <source>
        <strain evidence="1">Tsep2-gDNA-1</strain>
        <tissue evidence="1">Whole body</tissue>
    </source>
</reference>
<evidence type="ECO:0000313" key="1">
    <source>
        <dbReference type="EMBL" id="KYN38433.1"/>
    </source>
</evidence>
<dbReference type="STRING" id="34720.A0A151JWD0"/>
<protein>
    <submittedName>
        <fullName evidence="1">Uncharacterized protein</fullName>
    </submittedName>
</protein>
<dbReference type="AlphaFoldDB" id="A0A151JWD0"/>
<gene>
    <name evidence="1" type="ORF">ALC56_07187</name>
</gene>
<dbReference type="Proteomes" id="UP000078541">
    <property type="component" value="Unassembled WGS sequence"/>
</dbReference>
<organism evidence="1 2">
    <name type="scientific">Trachymyrmex septentrionalis</name>
    <dbReference type="NCBI Taxonomy" id="34720"/>
    <lineage>
        <taxon>Eukaryota</taxon>
        <taxon>Metazoa</taxon>
        <taxon>Ecdysozoa</taxon>
        <taxon>Arthropoda</taxon>
        <taxon>Hexapoda</taxon>
        <taxon>Insecta</taxon>
        <taxon>Pterygota</taxon>
        <taxon>Neoptera</taxon>
        <taxon>Endopterygota</taxon>
        <taxon>Hymenoptera</taxon>
        <taxon>Apocrita</taxon>
        <taxon>Aculeata</taxon>
        <taxon>Formicoidea</taxon>
        <taxon>Formicidae</taxon>
        <taxon>Myrmicinae</taxon>
        <taxon>Trachymyrmex</taxon>
    </lineage>
</organism>
<name>A0A151JWD0_9HYME</name>
<keyword evidence="2" id="KW-1185">Reference proteome</keyword>
<accession>A0A151JWD0</accession>
<proteinExistence type="predicted"/>
<evidence type="ECO:0000313" key="2">
    <source>
        <dbReference type="Proteomes" id="UP000078541"/>
    </source>
</evidence>